<feature type="domain" description="SAF" evidence="2">
    <location>
        <begin position="39"/>
        <end position="106"/>
    </location>
</feature>
<dbReference type="AlphaFoldDB" id="A0A6C2YV76"/>
<dbReference type="InterPro" id="IPR031571">
    <property type="entry name" value="RcpC_dom"/>
</dbReference>
<feature type="compositionally biased region" description="Basic and acidic residues" evidence="1">
    <location>
        <begin position="216"/>
        <end position="236"/>
    </location>
</feature>
<evidence type="ECO:0000256" key="1">
    <source>
        <dbReference type="SAM" id="MobiDB-lite"/>
    </source>
</evidence>
<proteinExistence type="predicted"/>
<sequence>MKQKNVVLLIVSIGIALVAAYLAANLNSRPAPVQVETEKVLAVAGNTELPVGTLLTKDRIEQSIALRDIPKEEMTPEMLTDTKQIESQRLTRTLRPNDRLTNKDVTKAGSITLPKGKQQYTLRMDAVRAVGGFVLPGAKVDIILTETLPGSNKKQASVPFRDMQVIAVDILDRTPEGGQIAIPTLQSVSIAVDPKEGQMLALAQTRGEITMMLRDPESKDTEKLPPVRSLPDDDKGMTASAELPPQIKRVEIVVARSEIPAGTQVTSENLEELFRLKSVEEPAPKNALNSMSGLNGKYLSRTLDAEQFLSEAALSNDAPKPMVAEAPKEKEPVAEKPKPKTHEITIQNGQNRRTSIYEGSANGTFRLTEKTPSDTPPDTDPPAESAPAPRPAPSDEKPRISPRAL</sequence>
<dbReference type="InterPro" id="IPR017592">
    <property type="entry name" value="Pilus_assmbl_Flp-typ_CpaB"/>
</dbReference>
<feature type="compositionally biased region" description="Basic and acidic residues" evidence="1">
    <location>
        <begin position="326"/>
        <end position="343"/>
    </location>
</feature>
<feature type="compositionally biased region" description="Polar residues" evidence="1">
    <location>
        <begin position="344"/>
        <end position="354"/>
    </location>
</feature>
<dbReference type="InParanoid" id="A0A6C2YV76"/>
<gene>
    <name evidence="3" type="ORF">GMBLW1_37870</name>
</gene>
<keyword evidence="4" id="KW-1185">Reference proteome</keyword>
<dbReference type="InterPro" id="IPR013974">
    <property type="entry name" value="SAF"/>
</dbReference>
<name>A0A6C2YV76_9BACT</name>
<dbReference type="Pfam" id="PF16976">
    <property type="entry name" value="RcpC"/>
    <property type="match status" value="1"/>
</dbReference>
<dbReference type="EMBL" id="LR586016">
    <property type="protein sequence ID" value="VIP05406.1"/>
    <property type="molecule type" value="Genomic_DNA"/>
</dbReference>
<evidence type="ECO:0000313" key="4">
    <source>
        <dbReference type="Proteomes" id="UP000464378"/>
    </source>
</evidence>
<evidence type="ECO:0000313" key="3">
    <source>
        <dbReference type="EMBL" id="VIP05406.1"/>
    </source>
</evidence>
<dbReference type="EMBL" id="LR593887">
    <property type="protein sequence ID" value="VTS08168.1"/>
    <property type="molecule type" value="Genomic_DNA"/>
</dbReference>
<dbReference type="KEGG" id="tim:GMBLW1_37870"/>
<dbReference type="SMART" id="SM00858">
    <property type="entry name" value="SAF"/>
    <property type="match status" value="2"/>
</dbReference>
<dbReference type="CDD" id="cd11614">
    <property type="entry name" value="SAF_CpaB_FlgA_like"/>
    <property type="match status" value="2"/>
</dbReference>
<feature type="region of interest" description="Disordered" evidence="1">
    <location>
        <begin position="313"/>
        <end position="405"/>
    </location>
</feature>
<dbReference type="NCBIfam" id="TIGR03177">
    <property type="entry name" value="pilus_cpaB"/>
    <property type="match status" value="1"/>
</dbReference>
<accession>A0A6C2YV76</accession>
<evidence type="ECO:0000259" key="2">
    <source>
        <dbReference type="SMART" id="SM00858"/>
    </source>
</evidence>
<organism evidence="3">
    <name type="scientific">Tuwongella immobilis</name>
    <dbReference type="NCBI Taxonomy" id="692036"/>
    <lineage>
        <taxon>Bacteria</taxon>
        <taxon>Pseudomonadati</taxon>
        <taxon>Planctomycetota</taxon>
        <taxon>Planctomycetia</taxon>
        <taxon>Gemmatales</taxon>
        <taxon>Gemmataceae</taxon>
        <taxon>Tuwongella</taxon>
    </lineage>
</organism>
<dbReference type="Proteomes" id="UP000464378">
    <property type="component" value="Chromosome"/>
</dbReference>
<protein>
    <submittedName>
        <fullName evidence="3">Pilus assembly protein CpaB</fullName>
    </submittedName>
</protein>
<feature type="region of interest" description="Disordered" evidence="1">
    <location>
        <begin position="216"/>
        <end position="239"/>
    </location>
</feature>
<feature type="domain" description="SAF" evidence="2">
    <location>
        <begin position="250"/>
        <end position="315"/>
    </location>
</feature>
<reference evidence="3" key="1">
    <citation type="submission" date="2019-04" db="EMBL/GenBank/DDBJ databases">
        <authorList>
            <consortium name="Science for Life Laboratories"/>
        </authorList>
    </citation>
    <scope>NUCLEOTIDE SEQUENCE</scope>
    <source>
        <strain evidence="3">MBLW1</strain>
    </source>
</reference>
<dbReference type="RefSeq" id="WP_162660480.1">
    <property type="nucleotide sequence ID" value="NZ_LR593887.1"/>
</dbReference>